<sequence length="675" mass="78547">MQVDIYINEEKMDTDVSTTIAETKQINDFFEIKDRQTSYTNSFNLPKSERNIEILSGMGLIGNTSLAPYRVHKVSIYRNGIQTVHDGIGIFKDSAEGFKVHVYNENIDLFDVIGNKSISDLKRIQQLSHTLNTTNWINSFGRNDYIYAIADYGKTDGETIEVDYQVPSLFVKYIWESIFLESGFHFRYVGRAGQSDYNPFNKKEWSELAITIDEGLAKNENTAPRVKKLEIGIDKVSQYTGETINFLGQTIVVQELIDEITEYVRFTTKEDPDNMHLYSTSVQYNRSRIRIQEEGYYIFNLRGQFSNLNTENVSLFIEKDGHDLFTIKDDFPDQGSNVNFEQKLFLQKGDELFVKVISLPVDNESFYSYNLTLTMYLDNTVATVNFSSFLTKLKQKDFIKDILNFYGLMFRRKGKTYELISYEELLDPTAVYLNQYKIKTSDVLEDWSSKFHKVVGTSYQVGNYAQNNLFKYRYDNSENTFADSQIKIDDHTLENEKTLIERVYRAPERSSLFVAFTNLFKCSFYQKEFDEDGKLKTVKPQKVEPYFFRVKRVAASITYKLSDSSGSNFYANSSVPFMDFEELDFNSTVATKYTAFSNMVNYGKKHKALLYLNVIDIHRMDFFKLKYIKQLGGIFYVNKIPNFTGEDKTTVEIIRVRSYEKLGQFSDDFNDDFNN</sequence>
<evidence type="ECO:0000313" key="2">
    <source>
        <dbReference type="Proteomes" id="UP000324376"/>
    </source>
</evidence>
<protein>
    <submittedName>
        <fullName evidence="1">Uncharacterized protein</fullName>
    </submittedName>
</protein>
<dbReference type="OrthoDB" id="910810at2"/>
<comment type="caution">
    <text evidence="1">The sequence shown here is derived from an EMBL/GenBank/DDBJ whole genome shotgun (WGS) entry which is preliminary data.</text>
</comment>
<reference evidence="1 2" key="1">
    <citation type="submission" date="2019-07" db="EMBL/GenBank/DDBJ databases">
        <title>Genomic Encyclopedia of Archaeal and Bacterial Type Strains, Phase II (KMG-II): from individual species to whole genera.</title>
        <authorList>
            <person name="Goeker M."/>
        </authorList>
    </citation>
    <scope>NUCLEOTIDE SEQUENCE [LARGE SCALE GENOMIC DNA]</scope>
    <source>
        <strain evidence="1 2">DSM 17527</strain>
    </source>
</reference>
<dbReference type="EMBL" id="VNHU01000009">
    <property type="protein sequence ID" value="TYP71491.1"/>
    <property type="molecule type" value="Genomic_DNA"/>
</dbReference>
<gene>
    <name evidence="1" type="ORF">BD809_10973</name>
</gene>
<accession>A0A5S5BWC8</accession>
<proteinExistence type="predicted"/>
<name>A0A5S5BWC8_9FLAO</name>
<dbReference type="Proteomes" id="UP000324376">
    <property type="component" value="Unassembled WGS sequence"/>
</dbReference>
<organism evidence="1 2">
    <name type="scientific">Aquimarina intermedia</name>
    <dbReference type="NCBI Taxonomy" id="350814"/>
    <lineage>
        <taxon>Bacteria</taxon>
        <taxon>Pseudomonadati</taxon>
        <taxon>Bacteroidota</taxon>
        <taxon>Flavobacteriia</taxon>
        <taxon>Flavobacteriales</taxon>
        <taxon>Flavobacteriaceae</taxon>
        <taxon>Aquimarina</taxon>
    </lineage>
</organism>
<dbReference type="AlphaFoldDB" id="A0A5S5BWC8"/>
<evidence type="ECO:0000313" key="1">
    <source>
        <dbReference type="EMBL" id="TYP71491.1"/>
    </source>
</evidence>
<dbReference type="RefSeq" id="WP_148783386.1">
    <property type="nucleotide sequence ID" value="NZ_VNHU01000009.1"/>
</dbReference>
<keyword evidence="2" id="KW-1185">Reference proteome</keyword>